<comment type="caution">
    <text evidence="7">The sequence shown here is derived from an EMBL/GenBank/DDBJ whole genome shotgun (WGS) entry which is preliminary data.</text>
</comment>
<dbReference type="CDD" id="cd07377">
    <property type="entry name" value="WHTH_GntR"/>
    <property type="match status" value="1"/>
</dbReference>
<evidence type="ECO:0000256" key="2">
    <source>
        <dbReference type="ARBA" id="ARBA00023125"/>
    </source>
</evidence>
<keyword evidence="1" id="KW-0805">Transcription regulation</keyword>
<evidence type="ECO:0000313" key="8">
    <source>
        <dbReference type="EMBL" id="MBL0003923.1"/>
    </source>
</evidence>
<dbReference type="SUPFAM" id="SSF48008">
    <property type="entry name" value="GntR ligand-binding domain-like"/>
    <property type="match status" value="1"/>
</dbReference>
<evidence type="ECO:0000313" key="6">
    <source>
        <dbReference type="EMBL" id="MBK6299772.1"/>
    </source>
</evidence>
<dbReference type="GO" id="GO:0003700">
    <property type="term" value="F:DNA-binding transcription factor activity"/>
    <property type="evidence" value="ECO:0007669"/>
    <property type="project" value="InterPro"/>
</dbReference>
<dbReference type="GO" id="GO:0003677">
    <property type="term" value="F:DNA binding"/>
    <property type="evidence" value="ECO:0007669"/>
    <property type="project" value="UniProtKB-KW"/>
</dbReference>
<gene>
    <name evidence="6" type="ORF">IPF40_01515</name>
    <name evidence="7" type="ORF">IPI13_10740</name>
    <name evidence="8" type="ORF">IPP00_08005</name>
</gene>
<protein>
    <submittedName>
        <fullName evidence="7">GntR family transcriptional regulator</fullName>
    </submittedName>
</protein>
<dbReference type="PRINTS" id="PR00035">
    <property type="entry name" value="HTHGNTR"/>
</dbReference>
<dbReference type="AlphaFoldDB" id="A0A935IWB4"/>
<reference evidence="9 10" key="1">
    <citation type="submission" date="2020-10" db="EMBL/GenBank/DDBJ databases">
        <title>Connecting structure to function with the recovery of over 1000 high-quality activated sludge metagenome-assembled genomes encoding full-length rRNA genes using long-read sequencing.</title>
        <authorList>
            <person name="Singleton C.M."/>
            <person name="Petriglieri F."/>
            <person name="Kristensen J.M."/>
            <person name="Kirkegaard R.H."/>
            <person name="Michaelsen T.Y."/>
            <person name="Andersen M.H."/>
            <person name="Karst S.M."/>
            <person name="Dueholm M.S."/>
            <person name="Nielsen P.H."/>
            <person name="Albertsen M."/>
        </authorList>
    </citation>
    <scope>NUCLEOTIDE SEQUENCE [LARGE SCALE GENOMIC DNA]</scope>
    <source>
        <strain evidence="6">AalE_18-Q3-R2-46_BAT3C.188</strain>
        <strain evidence="7">Ega_18-Q3-R5-49_MAXAC.001</strain>
        <strain evidence="8">Ribe_18-Q3-R11-54_MAXAC.001</strain>
    </source>
</reference>
<evidence type="ECO:0000256" key="1">
    <source>
        <dbReference type="ARBA" id="ARBA00023015"/>
    </source>
</evidence>
<dbReference type="EMBL" id="JADKGK010000019">
    <property type="protein sequence ID" value="MBL0003923.1"/>
    <property type="molecule type" value="Genomic_DNA"/>
</dbReference>
<dbReference type="Proteomes" id="UP000886632">
    <property type="component" value="Unassembled WGS sequence"/>
</dbReference>
<dbReference type="EMBL" id="JADJIB010000004">
    <property type="protein sequence ID" value="MBK7273607.1"/>
    <property type="molecule type" value="Genomic_DNA"/>
</dbReference>
<sequence length="240" mass="26221">MGSVSADRSPGGPRVALPSAADLGRRGRPMGAVVYEAIRDAIVEGRIAADEQLVQEQLAAELGVSRTPVRDALNRLSHEGLVRAVLGRGYQVIDLTDQDINDVFVVRERLEMLAVEQSAGRLTALHQARARTLIEEMRATDPADAVAQYELNRRFHQTIIEPCNNAILLGLLDQLWDLPVSRRITKSYLRDAANVAHMVDEHDAILAAAAEGDLPRLLDLSRAHLTLGYGEARADSQPPT</sequence>
<dbReference type="EMBL" id="JADIXZ010000001">
    <property type="protein sequence ID" value="MBK6299772.1"/>
    <property type="molecule type" value="Genomic_DNA"/>
</dbReference>
<dbReference type="SUPFAM" id="SSF46785">
    <property type="entry name" value="Winged helix' DNA-binding domain"/>
    <property type="match status" value="1"/>
</dbReference>
<dbReference type="Proteomes" id="UP000726105">
    <property type="component" value="Unassembled WGS sequence"/>
</dbReference>
<evidence type="ECO:0000259" key="5">
    <source>
        <dbReference type="PROSITE" id="PS50949"/>
    </source>
</evidence>
<dbReference type="Pfam" id="PF07729">
    <property type="entry name" value="FCD"/>
    <property type="match status" value="1"/>
</dbReference>
<dbReference type="InterPro" id="IPR000524">
    <property type="entry name" value="Tscrpt_reg_HTH_GntR"/>
</dbReference>
<dbReference type="Gene3D" id="1.20.120.530">
    <property type="entry name" value="GntR ligand-binding domain-like"/>
    <property type="match status" value="1"/>
</dbReference>
<dbReference type="Gene3D" id="1.10.10.10">
    <property type="entry name" value="Winged helix-like DNA-binding domain superfamily/Winged helix DNA-binding domain"/>
    <property type="match status" value="1"/>
</dbReference>
<dbReference type="InterPro" id="IPR008920">
    <property type="entry name" value="TF_FadR/GntR_C"/>
</dbReference>
<organism evidence="7 10">
    <name type="scientific">Candidatus Phosphoribacter hodrii</name>
    <dbReference type="NCBI Taxonomy" id="2953743"/>
    <lineage>
        <taxon>Bacteria</taxon>
        <taxon>Bacillati</taxon>
        <taxon>Actinomycetota</taxon>
        <taxon>Actinomycetes</taxon>
        <taxon>Micrococcales</taxon>
        <taxon>Dermatophilaceae</taxon>
        <taxon>Candidatus Phosphoribacter</taxon>
    </lineage>
</organism>
<dbReference type="Pfam" id="PF00392">
    <property type="entry name" value="GntR"/>
    <property type="match status" value="1"/>
</dbReference>
<evidence type="ECO:0000313" key="10">
    <source>
        <dbReference type="Proteomes" id="UP000726105"/>
    </source>
</evidence>
<dbReference type="PROSITE" id="PS50949">
    <property type="entry name" value="HTH_GNTR"/>
    <property type="match status" value="1"/>
</dbReference>
<dbReference type="Proteomes" id="UP000718281">
    <property type="component" value="Unassembled WGS sequence"/>
</dbReference>
<keyword evidence="2" id="KW-0238">DNA-binding</keyword>
<evidence type="ECO:0000256" key="3">
    <source>
        <dbReference type="ARBA" id="ARBA00023163"/>
    </source>
</evidence>
<dbReference type="SMART" id="SM00895">
    <property type="entry name" value="FCD"/>
    <property type="match status" value="1"/>
</dbReference>
<dbReference type="PANTHER" id="PTHR43537">
    <property type="entry name" value="TRANSCRIPTIONAL REGULATOR, GNTR FAMILY"/>
    <property type="match status" value="1"/>
</dbReference>
<evidence type="ECO:0000256" key="4">
    <source>
        <dbReference type="SAM" id="MobiDB-lite"/>
    </source>
</evidence>
<proteinExistence type="predicted"/>
<feature type="region of interest" description="Disordered" evidence="4">
    <location>
        <begin position="1"/>
        <end position="22"/>
    </location>
</feature>
<feature type="domain" description="HTH gntR-type" evidence="5">
    <location>
        <begin position="28"/>
        <end position="95"/>
    </location>
</feature>
<dbReference type="PANTHER" id="PTHR43537:SF24">
    <property type="entry name" value="GLUCONATE OPERON TRANSCRIPTIONAL REPRESSOR"/>
    <property type="match status" value="1"/>
</dbReference>
<accession>A0A935IWB4</accession>
<dbReference type="InterPro" id="IPR036388">
    <property type="entry name" value="WH-like_DNA-bd_sf"/>
</dbReference>
<dbReference type="SMART" id="SM00345">
    <property type="entry name" value="HTH_GNTR"/>
    <property type="match status" value="1"/>
</dbReference>
<evidence type="ECO:0000313" key="7">
    <source>
        <dbReference type="EMBL" id="MBK7273607.1"/>
    </source>
</evidence>
<keyword evidence="3" id="KW-0804">Transcription</keyword>
<dbReference type="InterPro" id="IPR036390">
    <property type="entry name" value="WH_DNA-bd_sf"/>
</dbReference>
<evidence type="ECO:0000313" key="9">
    <source>
        <dbReference type="Proteomes" id="UP000718281"/>
    </source>
</evidence>
<dbReference type="InterPro" id="IPR011711">
    <property type="entry name" value="GntR_C"/>
</dbReference>
<name>A0A935IWB4_9MICO</name>